<sequence>MEQLPAPAVPVSTSIKSSESLNGTNTTSNNSEKSTPPSKAKVHRCRQCSFVSSVK</sequence>
<reference evidence="2" key="1">
    <citation type="submission" date="2021-02" db="EMBL/GenBank/DDBJ databases">
        <authorList>
            <person name="Nowell W R."/>
        </authorList>
    </citation>
    <scope>NUCLEOTIDE SEQUENCE</scope>
</reference>
<feature type="compositionally biased region" description="Low complexity" evidence="1">
    <location>
        <begin position="17"/>
        <end position="39"/>
    </location>
</feature>
<accession>A0A8S3DFC6</accession>
<name>A0A8S3DFC6_9BILA</name>
<comment type="caution">
    <text evidence="2">The sequence shown here is derived from an EMBL/GenBank/DDBJ whole genome shotgun (WGS) entry which is preliminary data.</text>
</comment>
<dbReference type="AlphaFoldDB" id="A0A8S3DFC6"/>
<evidence type="ECO:0000256" key="1">
    <source>
        <dbReference type="SAM" id="MobiDB-lite"/>
    </source>
</evidence>
<evidence type="ECO:0000313" key="3">
    <source>
        <dbReference type="Proteomes" id="UP000676336"/>
    </source>
</evidence>
<evidence type="ECO:0000313" key="2">
    <source>
        <dbReference type="EMBL" id="CAF4969467.1"/>
    </source>
</evidence>
<protein>
    <submittedName>
        <fullName evidence="2">Uncharacterized protein</fullName>
    </submittedName>
</protein>
<dbReference type="Proteomes" id="UP000676336">
    <property type="component" value="Unassembled WGS sequence"/>
</dbReference>
<feature type="region of interest" description="Disordered" evidence="1">
    <location>
        <begin position="1"/>
        <end position="55"/>
    </location>
</feature>
<gene>
    <name evidence="2" type="ORF">SMN809_LOCUS55084</name>
</gene>
<proteinExistence type="predicted"/>
<feature type="non-terminal residue" evidence="2">
    <location>
        <position position="55"/>
    </location>
</feature>
<dbReference type="EMBL" id="CAJOBI010193655">
    <property type="protein sequence ID" value="CAF4969467.1"/>
    <property type="molecule type" value="Genomic_DNA"/>
</dbReference>
<organism evidence="2 3">
    <name type="scientific">Rotaria magnacalcarata</name>
    <dbReference type="NCBI Taxonomy" id="392030"/>
    <lineage>
        <taxon>Eukaryota</taxon>
        <taxon>Metazoa</taxon>
        <taxon>Spiralia</taxon>
        <taxon>Gnathifera</taxon>
        <taxon>Rotifera</taxon>
        <taxon>Eurotatoria</taxon>
        <taxon>Bdelloidea</taxon>
        <taxon>Philodinida</taxon>
        <taxon>Philodinidae</taxon>
        <taxon>Rotaria</taxon>
    </lineage>
</organism>